<dbReference type="InterPro" id="IPR036890">
    <property type="entry name" value="HATPase_C_sf"/>
</dbReference>
<evidence type="ECO:0000256" key="1">
    <source>
        <dbReference type="ARBA" id="ARBA00022553"/>
    </source>
</evidence>
<comment type="caution">
    <text evidence="6">The sequence shown here is derived from an EMBL/GenBank/DDBJ whole genome shotgun (WGS) entry which is preliminary data.</text>
</comment>
<evidence type="ECO:0000313" key="7">
    <source>
        <dbReference type="EMBL" id="ODM10564.1"/>
    </source>
</evidence>
<dbReference type="CDD" id="cd16935">
    <property type="entry name" value="HATPase_AgrC-ComD-like"/>
    <property type="match status" value="1"/>
</dbReference>
<sequence>MIHLTLEYLFLAGTISVYIYYIFRLTACFVKKKQGIFWNIAAFIGIWLTGDMVVFPEDPINIAAMLLLYTATVFLFYGGTNIEKISVVLILFPIMVSVNFITTDLTGLIYFRLTPGGYFLDRLLTWISYMLRVLFWAGIYHGFQKKLSRMAGLMTAKIWLLPDMICTAAFIGSITVISTARIENAWTAYPSCIACIVASLGCIWLCLYIGDAVRQELENENMKLRQSYYEELEQNQLAIRKLRHDMNNHLGIIGSFMETGEYEKALDYFKKLQVAAAAGSRKFCENGLVNAVINAKYNLAEKLDIPCFINMELKKVYDMDDVSLCTIFANLLDNALEAASGIPEKEKRRLSLKARLVGDALCIEVENTFAGEVKEAKGRLVTTKEKAEGHGYGLRSVRDVVELYGGHIQISHEDGIFRVTIWIGHLSGAAA</sequence>
<feature type="transmembrane region" description="Helical" evidence="4">
    <location>
        <begin position="164"/>
        <end position="182"/>
    </location>
</feature>
<feature type="transmembrane region" description="Helical" evidence="4">
    <location>
        <begin position="60"/>
        <end position="78"/>
    </location>
</feature>
<evidence type="ECO:0000259" key="5">
    <source>
        <dbReference type="SMART" id="SM00387"/>
    </source>
</evidence>
<keyword evidence="4" id="KW-0812">Transmembrane</keyword>
<reference evidence="8 9" key="1">
    <citation type="submission" date="2016-07" db="EMBL/GenBank/DDBJ databases">
        <title>Characterization of isolates of Eisenbergiella tayi derived from blood cultures, using whole genome sequencing.</title>
        <authorList>
            <person name="Burdz T."/>
            <person name="Wiebe D."/>
            <person name="Huynh C."/>
            <person name="Bernard K."/>
        </authorList>
    </citation>
    <scope>NUCLEOTIDE SEQUENCE [LARGE SCALE GENOMIC DNA]</scope>
    <source>
        <strain evidence="6 8">NML 110608</strain>
        <strain evidence="7 9">NML 120489</strain>
    </source>
</reference>
<dbReference type="InterPro" id="IPR003594">
    <property type="entry name" value="HATPase_dom"/>
</dbReference>
<dbReference type="EC" id="2.7.13.3" evidence="6"/>
<dbReference type="Gene3D" id="3.30.565.10">
    <property type="entry name" value="Histidine kinase-like ATPase, C-terminal domain"/>
    <property type="match status" value="1"/>
</dbReference>
<keyword evidence="3 6" id="KW-0418">Kinase</keyword>
<evidence type="ECO:0000256" key="3">
    <source>
        <dbReference type="ARBA" id="ARBA00022777"/>
    </source>
</evidence>
<evidence type="ECO:0000256" key="2">
    <source>
        <dbReference type="ARBA" id="ARBA00022679"/>
    </source>
</evidence>
<gene>
    <name evidence="6" type="primary">gchK</name>
    <name evidence="7" type="ORF">BEH84_02993</name>
    <name evidence="6" type="ORF">BEI61_00674</name>
</gene>
<feature type="transmembrane region" description="Helical" evidence="4">
    <location>
        <begin position="123"/>
        <end position="143"/>
    </location>
</feature>
<feature type="transmembrane region" description="Helical" evidence="4">
    <location>
        <begin position="85"/>
        <end position="111"/>
    </location>
</feature>
<dbReference type="PANTHER" id="PTHR40448:SF1">
    <property type="entry name" value="TWO-COMPONENT SENSOR HISTIDINE KINASE"/>
    <property type="match status" value="1"/>
</dbReference>
<dbReference type="InterPro" id="IPR039506">
    <property type="entry name" value="SPOB_a"/>
</dbReference>
<dbReference type="Pfam" id="PF14689">
    <property type="entry name" value="SPOB_a"/>
    <property type="match status" value="1"/>
</dbReference>
<protein>
    <submittedName>
        <fullName evidence="6">Globin-coupled histidine kinase</fullName>
        <ecNumber evidence="6">2.7.13.3</ecNumber>
    </submittedName>
</protein>
<dbReference type="Proteomes" id="UP000095003">
    <property type="component" value="Unassembled WGS sequence"/>
</dbReference>
<evidence type="ECO:0000256" key="4">
    <source>
        <dbReference type="SAM" id="Phobius"/>
    </source>
</evidence>
<dbReference type="RefSeq" id="WP_044963157.1">
    <property type="nucleotide sequence ID" value="NZ_DBGDOY010000027.1"/>
</dbReference>
<name>A0A1E3AJT3_9FIRM</name>
<dbReference type="SMART" id="SM00387">
    <property type="entry name" value="HATPase_c"/>
    <property type="match status" value="1"/>
</dbReference>
<dbReference type="EMBL" id="MCGI01000003">
    <property type="protein sequence ID" value="ODM10564.1"/>
    <property type="molecule type" value="Genomic_DNA"/>
</dbReference>
<dbReference type="SUPFAM" id="SSF55874">
    <property type="entry name" value="ATPase domain of HSP90 chaperone/DNA topoisomerase II/histidine kinase"/>
    <property type="match status" value="1"/>
</dbReference>
<feature type="domain" description="Histidine kinase/HSP90-like ATPase" evidence="5">
    <location>
        <begin position="319"/>
        <end position="425"/>
    </location>
</feature>
<dbReference type="InterPro" id="IPR016120">
    <property type="entry name" value="Sig_transdc_His_kin_SpoOB"/>
</dbReference>
<dbReference type="EMBL" id="MCGH01000001">
    <property type="protein sequence ID" value="ODM09045.1"/>
    <property type="molecule type" value="Genomic_DNA"/>
</dbReference>
<dbReference type="Proteomes" id="UP000094067">
    <property type="component" value="Unassembled WGS sequence"/>
</dbReference>
<keyword evidence="4" id="KW-1133">Transmembrane helix</keyword>
<keyword evidence="4" id="KW-0472">Membrane</keyword>
<feature type="transmembrane region" description="Helical" evidence="4">
    <location>
        <begin position="35"/>
        <end position="54"/>
    </location>
</feature>
<evidence type="ECO:0000313" key="8">
    <source>
        <dbReference type="Proteomes" id="UP000094067"/>
    </source>
</evidence>
<dbReference type="InterPro" id="IPR032834">
    <property type="entry name" value="NatK-like_C"/>
</dbReference>
<organism evidence="6 8">
    <name type="scientific">Eisenbergiella tayi</name>
    <dbReference type="NCBI Taxonomy" id="1432052"/>
    <lineage>
        <taxon>Bacteria</taxon>
        <taxon>Bacillati</taxon>
        <taxon>Bacillota</taxon>
        <taxon>Clostridia</taxon>
        <taxon>Lachnospirales</taxon>
        <taxon>Lachnospiraceae</taxon>
        <taxon>Eisenbergiella</taxon>
    </lineage>
</organism>
<dbReference type="PANTHER" id="PTHR40448">
    <property type="entry name" value="TWO-COMPONENT SENSOR HISTIDINE KINASE"/>
    <property type="match status" value="1"/>
</dbReference>
<evidence type="ECO:0000313" key="6">
    <source>
        <dbReference type="EMBL" id="ODM09045.1"/>
    </source>
</evidence>
<keyword evidence="1" id="KW-0597">Phosphoprotein</keyword>
<evidence type="ECO:0000313" key="9">
    <source>
        <dbReference type="Proteomes" id="UP000095003"/>
    </source>
</evidence>
<dbReference type="Gene3D" id="1.10.287.130">
    <property type="match status" value="1"/>
</dbReference>
<proteinExistence type="predicted"/>
<dbReference type="PATRIC" id="fig|1432052.3.peg.3313"/>
<dbReference type="GeneID" id="93303294"/>
<accession>A0A1E3AJT3</accession>
<dbReference type="GO" id="GO:0000155">
    <property type="term" value="F:phosphorelay sensor kinase activity"/>
    <property type="evidence" value="ECO:0007669"/>
    <property type="project" value="InterPro"/>
</dbReference>
<dbReference type="AlphaFoldDB" id="A0A1E3AJT3"/>
<dbReference type="GO" id="GO:0042802">
    <property type="term" value="F:identical protein binding"/>
    <property type="evidence" value="ECO:0007669"/>
    <property type="project" value="TreeGrafter"/>
</dbReference>
<feature type="transmembrane region" description="Helical" evidence="4">
    <location>
        <begin position="188"/>
        <end position="209"/>
    </location>
</feature>
<dbReference type="Pfam" id="PF14501">
    <property type="entry name" value="HATPase_c_5"/>
    <property type="match status" value="1"/>
</dbReference>
<dbReference type="SUPFAM" id="SSF55890">
    <property type="entry name" value="Sporulation response regulatory protein Spo0B"/>
    <property type="match status" value="1"/>
</dbReference>
<keyword evidence="2 6" id="KW-0808">Transferase</keyword>
<feature type="transmembrane region" description="Helical" evidence="4">
    <location>
        <begin position="6"/>
        <end position="23"/>
    </location>
</feature>